<evidence type="ECO:0000256" key="1">
    <source>
        <dbReference type="SAM" id="MobiDB-lite"/>
    </source>
</evidence>
<dbReference type="Proteomes" id="UP001223420">
    <property type="component" value="Unassembled WGS sequence"/>
</dbReference>
<reference evidence="2" key="1">
    <citation type="submission" date="2023-07" db="EMBL/GenBank/DDBJ databases">
        <title>Genomic Encyclopedia of Type Strains, Phase IV (KMG-IV): sequencing the most valuable type-strain genomes for metagenomic binning, comparative biology and taxonomic classification.</title>
        <authorList>
            <person name="Goeker M."/>
        </authorList>
    </citation>
    <scope>NUCLEOTIDE SEQUENCE</scope>
    <source>
        <strain evidence="2">DSM 19569</strain>
    </source>
</reference>
<feature type="region of interest" description="Disordered" evidence="1">
    <location>
        <begin position="61"/>
        <end position="133"/>
    </location>
</feature>
<sequence>MPLTMARSNQESIKMWQTSIVLGSQSPDWRAKLGNVVADVMPRSLGLLALILIPLLPSQAQAISDRRDQPRQADIPEGTRPPTDIAPPRALKPTTKVMPGNTGLTGTRRSRTNPLDHLSKPYRRSGEEKGHRR</sequence>
<name>A0AAJ1U0R0_9HYPH</name>
<dbReference type="RefSeq" id="WP_210283016.1">
    <property type="nucleotide sequence ID" value="NZ_JAUSWL010000023.1"/>
</dbReference>
<dbReference type="AlphaFoldDB" id="A0AAJ1U0R0"/>
<protein>
    <submittedName>
        <fullName evidence="2">Uncharacterized protein</fullName>
    </submittedName>
</protein>
<proteinExistence type="predicted"/>
<organism evidence="2 3">
    <name type="scientific">Methylobacterium brachiatum</name>
    <dbReference type="NCBI Taxonomy" id="269660"/>
    <lineage>
        <taxon>Bacteria</taxon>
        <taxon>Pseudomonadati</taxon>
        <taxon>Pseudomonadota</taxon>
        <taxon>Alphaproteobacteria</taxon>
        <taxon>Hyphomicrobiales</taxon>
        <taxon>Methylobacteriaceae</taxon>
        <taxon>Methylobacterium</taxon>
    </lineage>
</organism>
<accession>A0AAJ1U0R0</accession>
<gene>
    <name evidence="2" type="ORF">QO001_006191</name>
</gene>
<dbReference type="EMBL" id="JAUSWL010000023">
    <property type="protein sequence ID" value="MDQ0547232.1"/>
    <property type="molecule type" value="Genomic_DNA"/>
</dbReference>
<comment type="caution">
    <text evidence="2">The sequence shown here is derived from an EMBL/GenBank/DDBJ whole genome shotgun (WGS) entry which is preliminary data.</text>
</comment>
<feature type="compositionally biased region" description="Basic and acidic residues" evidence="1">
    <location>
        <begin position="124"/>
        <end position="133"/>
    </location>
</feature>
<evidence type="ECO:0000313" key="3">
    <source>
        <dbReference type="Proteomes" id="UP001223420"/>
    </source>
</evidence>
<evidence type="ECO:0000313" key="2">
    <source>
        <dbReference type="EMBL" id="MDQ0547232.1"/>
    </source>
</evidence>